<proteinExistence type="predicted"/>
<gene>
    <name evidence="1" type="ORF">PENTCL1PPCAC_8720</name>
</gene>
<keyword evidence="2" id="KW-1185">Reference proteome</keyword>
<evidence type="ECO:0008006" key="3">
    <source>
        <dbReference type="Google" id="ProtNLM"/>
    </source>
</evidence>
<comment type="caution">
    <text evidence="1">The sequence shown here is derived from an EMBL/GenBank/DDBJ whole genome shotgun (WGS) entry which is preliminary data.</text>
</comment>
<dbReference type="AlphaFoldDB" id="A0AAV5SV30"/>
<evidence type="ECO:0000313" key="1">
    <source>
        <dbReference type="EMBL" id="GMS86545.1"/>
    </source>
</evidence>
<evidence type="ECO:0000313" key="2">
    <source>
        <dbReference type="Proteomes" id="UP001432027"/>
    </source>
</evidence>
<dbReference type="Proteomes" id="UP001432027">
    <property type="component" value="Unassembled WGS sequence"/>
</dbReference>
<dbReference type="EMBL" id="BTSX01000002">
    <property type="protein sequence ID" value="GMS86545.1"/>
    <property type="molecule type" value="Genomic_DNA"/>
</dbReference>
<reference evidence="1" key="1">
    <citation type="submission" date="2023-10" db="EMBL/GenBank/DDBJ databases">
        <title>Genome assembly of Pristionchus species.</title>
        <authorList>
            <person name="Yoshida K."/>
            <person name="Sommer R.J."/>
        </authorList>
    </citation>
    <scope>NUCLEOTIDE SEQUENCE</scope>
    <source>
        <strain evidence="1">RS0144</strain>
    </source>
</reference>
<organism evidence="1 2">
    <name type="scientific">Pristionchus entomophagus</name>
    <dbReference type="NCBI Taxonomy" id="358040"/>
    <lineage>
        <taxon>Eukaryota</taxon>
        <taxon>Metazoa</taxon>
        <taxon>Ecdysozoa</taxon>
        <taxon>Nematoda</taxon>
        <taxon>Chromadorea</taxon>
        <taxon>Rhabditida</taxon>
        <taxon>Rhabditina</taxon>
        <taxon>Diplogasteromorpha</taxon>
        <taxon>Diplogasteroidea</taxon>
        <taxon>Neodiplogasteridae</taxon>
        <taxon>Pristionchus</taxon>
    </lineage>
</organism>
<accession>A0AAV5SV30</accession>
<protein>
    <recommendedName>
        <fullName evidence="3">Ribosomal protein</fullName>
    </recommendedName>
</protein>
<name>A0AAV5SV30_9BILA</name>
<sequence length="156" mass="17739">MTDSQGSRALSTRSMPALCYEPLPVFSSFFLIPQFANLRSEYRTREKTILSFRGLNETRHPSSRLQQHCVVIARPVRILKRFNVLKVMSKQKFTYPSGIFADIKFNSSFLLTVPVTTPLTMPTKPSPSSVDYPSCRGGRKVSASVSRAYRDCWHTK</sequence>